<dbReference type="EMBL" id="MU006244">
    <property type="protein sequence ID" value="KAF2819636.1"/>
    <property type="molecule type" value="Genomic_DNA"/>
</dbReference>
<dbReference type="AlphaFoldDB" id="A0A6A6ZF62"/>
<evidence type="ECO:0000313" key="3">
    <source>
        <dbReference type="Proteomes" id="UP000799424"/>
    </source>
</evidence>
<organism evidence="2 3">
    <name type="scientific">Ophiobolus disseminans</name>
    <dbReference type="NCBI Taxonomy" id="1469910"/>
    <lineage>
        <taxon>Eukaryota</taxon>
        <taxon>Fungi</taxon>
        <taxon>Dikarya</taxon>
        <taxon>Ascomycota</taxon>
        <taxon>Pezizomycotina</taxon>
        <taxon>Dothideomycetes</taxon>
        <taxon>Pleosporomycetidae</taxon>
        <taxon>Pleosporales</taxon>
        <taxon>Pleosporineae</taxon>
        <taxon>Phaeosphaeriaceae</taxon>
        <taxon>Ophiobolus</taxon>
    </lineage>
</organism>
<keyword evidence="1" id="KW-0472">Membrane</keyword>
<proteinExistence type="predicted"/>
<protein>
    <submittedName>
        <fullName evidence="2">Uncharacterized protein</fullName>
    </submittedName>
</protein>
<name>A0A6A6ZF62_9PLEO</name>
<evidence type="ECO:0000256" key="1">
    <source>
        <dbReference type="SAM" id="Phobius"/>
    </source>
</evidence>
<evidence type="ECO:0000313" key="2">
    <source>
        <dbReference type="EMBL" id="KAF2819636.1"/>
    </source>
</evidence>
<keyword evidence="3" id="KW-1185">Reference proteome</keyword>
<accession>A0A6A6ZF62</accession>
<dbReference type="Proteomes" id="UP000799424">
    <property type="component" value="Unassembled WGS sequence"/>
</dbReference>
<keyword evidence="1" id="KW-1133">Transmembrane helix</keyword>
<gene>
    <name evidence="2" type="ORF">CC86DRAFT_132413</name>
</gene>
<feature type="transmembrane region" description="Helical" evidence="1">
    <location>
        <begin position="84"/>
        <end position="103"/>
    </location>
</feature>
<keyword evidence="1" id="KW-0812">Transmembrane</keyword>
<sequence length="104" mass="10960">MALGPSVKEHQILNQCCPDASQQLFSVNGTHCLRSASNCRVQECTARDPTYACVTEQRKAWLVEGLLGCVAGSKVSGAGKKKEVGLGGWMLVAMMLAFAGIGGM</sequence>
<reference evidence="2" key="1">
    <citation type="journal article" date="2020" name="Stud. Mycol.">
        <title>101 Dothideomycetes genomes: a test case for predicting lifestyles and emergence of pathogens.</title>
        <authorList>
            <person name="Haridas S."/>
            <person name="Albert R."/>
            <person name="Binder M."/>
            <person name="Bloem J."/>
            <person name="Labutti K."/>
            <person name="Salamov A."/>
            <person name="Andreopoulos B."/>
            <person name="Baker S."/>
            <person name="Barry K."/>
            <person name="Bills G."/>
            <person name="Bluhm B."/>
            <person name="Cannon C."/>
            <person name="Castanera R."/>
            <person name="Culley D."/>
            <person name="Daum C."/>
            <person name="Ezra D."/>
            <person name="Gonzalez J."/>
            <person name="Henrissat B."/>
            <person name="Kuo A."/>
            <person name="Liang C."/>
            <person name="Lipzen A."/>
            <person name="Lutzoni F."/>
            <person name="Magnuson J."/>
            <person name="Mondo S."/>
            <person name="Nolan M."/>
            <person name="Ohm R."/>
            <person name="Pangilinan J."/>
            <person name="Park H.-J."/>
            <person name="Ramirez L."/>
            <person name="Alfaro M."/>
            <person name="Sun H."/>
            <person name="Tritt A."/>
            <person name="Yoshinaga Y."/>
            <person name="Zwiers L.-H."/>
            <person name="Turgeon B."/>
            <person name="Goodwin S."/>
            <person name="Spatafora J."/>
            <person name="Crous P."/>
            <person name="Grigoriev I."/>
        </authorList>
    </citation>
    <scope>NUCLEOTIDE SEQUENCE</scope>
    <source>
        <strain evidence="2">CBS 113818</strain>
    </source>
</reference>